<dbReference type="Proteomes" id="UP001159405">
    <property type="component" value="Unassembled WGS sequence"/>
</dbReference>
<sequence>MLGTSLPYRTRNLNVTSHHPLRSAHDFFNKKLIKYWNQLPLCVGNSTNINAFKAGLDLFKFRLMDSGNYRKKSLIE</sequence>
<organism evidence="1 2">
    <name type="scientific">Porites lobata</name>
    <dbReference type="NCBI Taxonomy" id="104759"/>
    <lineage>
        <taxon>Eukaryota</taxon>
        <taxon>Metazoa</taxon>
        <taxon>Cnidaria</taxon>
        <taxon>Anthozoa</taxon>
        <taxon>Hexacorallia</taxon>
        <taxon>Scleractinia</taxon>
        <taxon>Fungiina</taxon>
        <taxon>Poritidae</taxon>
        <taxon>Porites</taxon>
    </lineage>
</organism>
<evidence type="ECO:0000313" key="2">
    <source>
        <dbReference type="Proteomes" id="UP001159405"/>
    </source>
</evidence>
<keyword evidence="2" id="KW-1185">Reference proteome</keyword>
<accession>A0ABN8MVP3</accession>
<proteinExistence type="predicted"/>
<reference evidence="1 2" key="1">
    <citation type="submission" date="2022-05" db="EMBL/GenBank/DDBJ databases">
        <authorList>
            <consortium name="Genoscope - CEA"/>
            <person name="William W."/>
        </authorList>
    </citation>
    <scope>NUCLEOTIDE SEQUENCE [LARGE SCALE GENOMIC DNA]</scope>
</reference>
<evidence type="ECO:0000313" key="1">
    <source>
        <dbReference type="EMBL" id="CAH3036992.1"/>
    </source>
</evidence>
<name>A0ABN8MVP3_9CNID</name>
<comment type="caution">
    <text evidence="1">The sequence shown here is derived from an EMBL/GenBank/DDBJ whole genome shotgun (WGS) entry which is preliminary data.</text>
</comment>
<gene>
    <name evidence="1" type="ORF">PLOB_00035706</name>
</gene>
<dbReference type="EMBL" id="CALNXK010000005">
    <property type="protein sequence ID" value="CAH3036992.1"/>
    <property type="molecule type" value="Genomic_DNA"/>
</dbReference>
<protein>
    <submittedName>
        <fullName evidence="1">Uncharacterized protein</fullName>
    </submittedName>
</protein>